<dbReference type="RefSeq" id="WP_130135863.1">
    <property type="nucleotide sequence ID" value="NZ_RQTE01000446.1"/>
</dbReference>
<reference evidence="1 2" key="1">
    <citation type="submission" date="2018-11" db="EMBL/GenBank/DDBJ databases">
        <title>Genomic profiling of Staphylococcus species from a Poultry farm system in KwaZulu-Natal, South Africa.</title>
        <authorList>
            <person name="Amoako D.G."/>
            <person name="Somboro A.M."/>
            <person name="Abia A.L.K."/>
            <person name="Bester L.A."/>
            <person name="Essack S.Y."/>
        </authorList>
    </citation>
    <scope>NUCLEOTIDE SEQUENCE [LARGE SCALE GENOMIC DNA]</scope>
    <source>
        <strain evidence="1 2">SA11</strain>
    </source>
</reference>
<proteinExistence type="predicted"/>
<gene>
    <name evidence="1" type="ORF">EIG99_13465</name>
</gene>
<dbReference type="AlphaFoldDB" id="A0A4V2DW47"/>
<feature type="non-terminal residue" evidence="1">
    <location>
        <position position="107"/>
    </location>
</feature>
<protein>
    <submittedName>
        <fullName evidence="1">Uncharacterized protein</fullName>
    </submittedName>
</protein>
<dbReference type="EMBL" id="RQTE01000446">
    <property type="protein sequence ID" value="RZH99710.1"/>
    <property type="molecule type" value="Genomic_DNA"/>
</dbReference>
<evidence type="ECO:0000313" key="1">
    <source>
        <dbReference type="EMBL" id="RZH99710.1"/>
    </source>
</evidence>
<organism evidence="1 2">
    <name type="scientific">Staphylococcus condimenti</name>
    <dbReference type="NCBI Taxonomy" id="70255"/>
    <lineage>
        <taxon>Bacteria</taxon>
        <taxon>Bacillati</taxon>
        <taxon>Bacillota</taxon>
        <taxon>Bacilli</taxon>
        <taxon>Bacillales</taxon>
        <taxon>Staphylococcaceae</taxon>
        <taxon>Staphylococcus</taxon>
    </lineage>
</organism>
<comment type="caution">
    <text evidence="1">The sequence shown here is derived from an EMBL/GenBank/DDBJ whole genome shotgun (WGS) entry which is preliminary data.</text>
</comment>
<sequence>MTTTSLIDIYKNLAFILSKSEAYNSALLRSKQKVAQSNISEINNFIQKELKQISTTSSTLTYFEKRYFDVLSTLSLYPLTTIDVGDFQYIIAQWQSPINQLIFEIIN</sequence>
<evidence type="ECO:0000313" key="2">
    <source>
        <dbReference type="Proteomes" id="UP000293854"/>
    </source>
</evidence>
<accession>A0A4V2DW47</accession>
<dbReference type="Proteomes" id="UP000293854">
    <property type="component" value="Unassembled WGS sequence"/>
</dbReference>
<name>A0A4V2DW47_9STAP</name>